<dbReference type="Proteomes" id="UP000029120">
    <property type="component" value="Chromosome 6"/>
</dbReference>
<dbReference type="Gramene" id="KFK31744">
    <property type="protein sequence ID" value="KFK31744"/>
    <property type="gene ID" value="AALP_AA6G153300"/>
</dbReference>
<dbReference type="EMBL" id="CM002874">
    <property type="protein sequence ID" value="KFK31744.1"/>
    <property type="molecule type" value="Genomic_DNA"/>
</dbReference>
<keyword evidence="3" id="KW-1185">Reference proteome</keyword>
<feature type="compositionally biased region" description="Polar residues" evidence="1">
    <location>
        <begin position="55"/>
        <end position="64"/>
    </location>
</feature>
<proteinExistence type="predicted"/>
<dbReference type="AlphaFoldDB" id="A0A087GPE2"/>
<feature type="region of interest" description="Disordered" evidence="1">
    <location>
        <begin position="50"/>
        <end position="143"/>
    </location>
</feature>
<feature type="compositionally biased region" description="Basic and acidic residues" evidence="1">
    <location>
        <begin position="209"/>
        <end position="227"/>
    </location>
</feature>
<reference evidence="3" key="1">
    <citation type="journal article" date="2015" name="Nat. Plants">
        <title>Genome expansion of Arabis alpina linked with retrotransposition and reduced symmetric DNA methylation.</title>
        <authorList>
            <person name="Willing E.M."/>
            <person name="Rawat V."/>
            <person name="Mandakova T."/>
            <person name="Maumus F."/>
            <person name="James G.V."/>
            <person name="Nordstroem K.J."/>
            <person name="Becker C."/>
            <person name="Warthmann N."/>
            <person name="Chica C."/>
            <person name="Szarzynska B."/>
            <person name="Zytnicki M."/>
            <person name="Albani M.C."/>
            <person name="Kiefer C."/>
            <person name="Bergonzi S."/>
            <person name="Castaings L."/>
            <person name="Mateos J.L."/>
            <person name="Berns M.C."/>
            <person name="Bujdoso N."/>
            <person name="Piofczyk T."/>
            <person name="de Lorenzo L."/>
            <person name="Barrero-Sicilia C."/>
            <person name="Mateos I."/>
            <person name="Piednoel M."/>
            <person name="Hagmann J."/>
            <person name="Chen-Min-Tao R."/>
            <person name="Iglesias-Fernandez R."/>
            <person name="Schuster S.C."/>
            <person name="Alonso-Blanco C."/>
            <person name="Roudier F."/>
            <person name="Carbonero P."/>
            <person name="Paz-Ares J."/>
            <person name="Davis S.J."/>
            <person name="Pecinka A."/>
            <person name="Quesneville H."/>
            <person name="Colot V."/>
            <person name="Lysak M.A."/>
            <person name="Weigel D."/>
            <person name="Coupland G."/>
            <person name="Schneeberger K."/>
        </authorList>
    </citation>
    <scope>NUCLEOTIDE SEQUENCE [LARGE SCALE GENOMIC DNA]</scope>
    <source>
        <strain evidence="3">cv. Pajares</strain>
    </source>
</reference>
<feature type="region of interest" description="Disordered" evidence="1">
    <location>
        <begin position="310"/>
        <end position="332"/>
    </location>
</feature>
<feature type="region of interest" description="Disordered" evidence="1">
    <location>
        <begin position="1"/>
        <end position="33"/>
    </location>
</feature>
<gene>
    <name evidence="2" type="ordered locus">AALP_Aa6g153300</name>
</gene>
<evidence type="ECO:0000313" key="3">
    <source>
        <dbReference type="Proteomes" id="UP000029120"/>
    </source>
</evidence>
<accession>A0A087GPE2</accession>
<evidence type="ECO:0000256" key="1">
    <source>
        <dbReference type="SAM" id="MobiDB-lite"/>
    </source>
</evidence>
<sequence>MRGATPGMPAFNTPSIPIRSRKSRRLSKVSNRTDAEVTADLFAIVIIQDSEDNTEGTSLPSQEENLAVRDGSQKIPSMTDAADAQRADDTLARGSVPGESNELKGPADASRSKGKGKVDPIDKNAEKKRIAAKAKADLEEMDRQRTQANTWEICAAANRQSEDDYAAQVEVLKEEKQKLEEEVKKRDAHLEAAFAEMAKLRATLEKSHLTKDRLGKERDEARRRADEIASGNSAQRARHSSRLERIRLYLITLHALEEVKAQLCYRRGARISLEKMVEAEYELPPGLLENYAKEEEKYLAQVESFSADSVGDDTLFPTPLSPPVGPPRDVAS</sequence>
<protein>
    <submittedName>
        <fullName evidence="2">Uncharacterized protein</fullName>
    </submittedName>
</protein>
<organism evidence="2 3">
    <name type="scientific">Arabis alpina</name>
    <name type="common">Alpine rock-cress</name>
    <dbReference type="NCBI Taxonomy" id="50452"/>
    <lineage>
        <taxon>Eukaryota</taxon>
        <taxon>Viridiplantae</taxon>
        <taxon>Streptophyta</taxon>
        <taxon>Embryophyta</taxon>
        <taxon>Tracheophyta</taxon>
        <taxon>Spermatophyta</taxon>
        <taxon>Magnoliopsida</taxon>
        <taxon>eudicotyledons</taxon>
        <taxon>Gunneridae</taxon>
        <taxon>Pentapetalae</taxon>
        <taxon>rosids</taxon>
        <taxon>malvids</taxon>
        <taxon>Brassicales</taxon>
        <taxon>Brassicaceae</taxon>
        <taxon>Arabideae</taxon>
        <taxon>Arabis</taxon>
    </lineage>
</organism>
<evidence type="ECO:0000313" key="2">
    <source>
        <dbReference type="EMBL" id="KFK31744.1"/>
    </source>
</evidence>
<name>A0A087GPE2_ARAAL</name>
<feature type="compositionally biased region" description="Basic and acidic residues" evidence="1">
    <location>
        <begin position="116"/>
        <end position="143"/>
    </location>
</feature>
<feature type="region of interest" description="Disordered" evidence="1">
    <location>
        <begin position="209"/>
        <end position="236"/>
    </location>
</feature>